<evidence type="ECO:0000259" key="2">
    <source>
        <dbReference type="Pfam" id="PF13635"/>
    </source>
</evidence>
<comment type="caution">
    <text evidence="3">The sequence shown here is derived from an EMBL/GenBank/DDBJ whole genome shotgun (WGS) entry which is preliminary data.</text>
</comment>
<dbReference type="InterPro" id="IPR027417">
    <property type="entry name" value="P-loop_NTPase"/>
</dbReference>
<accession>A0A6B2M0H8</accession>
<protein>
    <submittedName>
        <fullName evidence="3">ATP-binding protein</fullName>
    </submittedName>
</protein>
<dbReference type="PANTHER" id="PTHR43566:SF2">
    <property type="entry name" value="DUF4143 DOMAIN-CONTAINING PROTEIN"/>
    <property type="match status" value="1"/>
</dbReference>
<dbReference type="AlphaFoldDB" id="A0A6B2M0H8"/>
<dbReference type="RefSeq" id="WP_163962014.1">
    <property type="nucleotide sequence ID" value="NZ_JAAGNX010000001.1"/>
</dbReference>
<keyword evidence="3" id="KW-0547">Nucleotide-binding</keyword>
<dbReference type="Pfam" id="PF13635">
    <property type="entry name" value="DUF4143"/>
    <property type="match status" value="1"/>
</dbReference>
<evidence type="ECO:0000259" key="1">
    <source>
        <dbReference type="Pfam" id="PF13173"/>
    </source>
</evidence>
<feature type="domain" description="DUF4143" evidence="2">
    <location>
        <begin position="176"/>
        <end position="335"/>
    </location>
</feature>
<dbReference type="EMBL" id="JAAGNX010000001">
    <property type="protein sequence ID" value="NDV61250.1"/>
    <property type="molecule type" value="Genomic_DNA"/>
</dbReference>
<dbReference type="GO" id="GO:0005524">
    <property type="term" value="F:ATP binding"/>
    <property type="evidence" value="ECO:0007669"/>
    <property type="project" value="UniProtKB-KW"/>
</dbReference>
<keyword evidence="3" id="KW-0067">ATP-binding</keyword>
<dbReference type="Proteomes" id="UP000478417">
    <property type="component" value="Unassembled WGS sequence"/>
</dbReference>
<reference evidence="3 4" key="1">
    <citation type="submission" date="2020-02" db="EMBL/GenBank/DDBJ databases">
        <title>Albibacoteraceae fam. nov., the first described family within the subdivision 4 Verrucomicrobia.</title>
        <authorList>
            <person name="Xi F."/>
        </authorList>
    </citation>
    <scope>NUCLEOTIDE SEQUENCE [LARGE SCALE GENOMIC DNA]</scope>
    <source>
        <strain evidence="3 4">CK1056</strain>
    </source>
</reference>
<feature type="domain" description="AAA" evidence="1">
    <location>
        <begin position="20"/>
        <end position="135"/>
    </location>
</feature>
<dbReference type="InterPro" id="IPR025420">
    <property type="entry name" value="DUF4143"/>
</dbReference>
<dbReference type="SUPFAM" id="SSF52540">
    <property type="entry name" value="P-loop containing nucleoside triphosphate hydrolases"/>
    <property type="match status" value="1"/>
</dbReference>
<dbReference type="InterPro" id="IPR041682">
    <property type="entry name" value="AAA_14"/>
</dbReference>
<dbReference type="Pfam" id="PF13173">
    <property type="entry name" value="AAA_14"/>
    <property type="match status" value="1"/>
</dbReference>
<keyword evidence="4" id="KW-1185">Reference proteome</keyword>
<evidence type="ECO:0000313" key="4">
    <source>
        <dbReference type="Proteomes" id="UP000478417"/>
    </source>
</evidence>
<dbReference type="PANTHER" id="PTHR43566">
    <property type="entry name" value="CONSERVED PROTEIN"/>
    <property type="match status" value="1"/>
</dbReference>
<evidence type="ECO:0000313" key="3">
    <source>
        <dbReference type="EMBL" id="NDV61250.1"/>
    </source>
</evidence>
<sequence length="394" mass="44697">MKQIKRELEGELRKAAGMYPVVSVVGPRQSGKTTLVRAVFAEKAYVSLENPDIRAYAVEDPRGFLAEHKEGAILDEVQRVPDLLSYLQEMVDTDRRAGRFVLTGSQHFLMMRDVSQSLAGRTAILSLLPLSLGEIQEDSGLENLDGVIQRGFYPRLHEQQLDPYPVLRDYFQTYVERDVRSLLRVHDLQTFETFVRLCAGRVGQLLNLTSLANDAGISPTTARDWIGLLETSFILFRLMPYHANISKRLIKSPKLYFHDVGLAAFLCGIEEARHLKNHPLRGNLFENMVIADLLKQRFNRGRDNRLCFFRDSTGNEVDLLYPLGPDFLPVEIKAGQTVSQDWLRGLKTFRKVRTDKGPPGLIVYGGKQGQRRTGGTVIPLGMMVQEIRELEENR</sequence>
<name>A0A6B2M0H8_9BACT</name>
<proteinExistence type="predicted"/>
<gene>
    <name evidence="3" type="ORF">G0Q06_02160</name>
</gene>
<organism evidence="3 4">
    <name type="scientific">Oceanipulchritudo coccoides</name>
    <dbReference type="NCBI Taxonomy" id="2706888"/>
    <lineage>
        <taxon>Bacteria</taxon>
        <taxon>Pseudomonadati</taxon>
        <taxon>Verrucomicrobiota</taxon>
        <taxon>Opitutia</taxon>
        <taxon>Puniceicoccales</taxon>
        <taxon>Oceanipulchritudinaceae</taxon>
        <taxon>Oceanipulchritudo</taxon>
    </lineage>
</organism>